<comment type="domain">
    <text evidence="7">Contains large globular domains required for ATP hydrolysis at each terminus and a third globular domain forming a flexible hinge near the middle of the molecule. These domains are separated by coiled-coil structures.</text>
</comment>
<dbReference type="HAMAP" id="MF_01894">
    <property type="entry name" value="Smc_prok"/>
    <property type="match status" value="1"/>
</dbReference>
<comment type="similarity">
    <text evidence="7">Belongs to the SMC family.</text>
</comment>
<comment type="subcellular location">
    <subcellularLocation>
        <location evidence="7">Cytoplasm</location>
    </subcellularLocation>
</comment>
<dbReference type="Pfam" id="PF02463">
    <property type="entry name" value="SMC_N"/>
    <property type="match status" value="1"/>
</dbReference>
<keyword evidence="10" id="KW-1185">Reference proteome</keyword>
<keyword evidence="5" id="KW-0226">DNA condensation</keyword>
<dbReference type="EMBL" id="MWQY01000023">
    <property type="protein sequence ID" value="ORC31861.1"/>
    <property type="molecule type" value="Genomic_DNA"/>
</dbReference>
<evidence type="ECO:0000256" key="3">
    <source>
        <dbReference type="ARBA" id="ARBA00022840"/>
    </source>
</evidence>
<evidence type="ECO:0000256" key="7">
    <source>
        <dbReference type="HAMAP-Rule" id="MF_01894"/>
    </source>
</evidence>
<sequence>MFLKNIEIFGFKSFADRVKIDFAPGISALLGPNGCGKSNVVDAIKWVLGEQASRSLRAERMEDVIFNGTEQRKALNVAEVTLTLSNDEGVLPMDMPEIAIKRRLYRSGESEYFVNNTPVKLRELRELFFDTGVGKSAYSIMEQGKIDQILSHKPEERRYIFEEAAGITKFKVKGAEAERKLSRTEENMRQVEGILGEVKRSYDSLKKQADKTEQYRRFREDIFELELKIQLLRLKGFLDDELSKEKQLKEKSGLRDSIKSEIDTINESLEENLDQVNTMESSLIENQKMLYGIDVEKGNLQNQQSIIQERRGELHRHLEYCKNREAQLQEQKAEFEASLKDKREVLEDLKGRHASIDRNILEFDERINSSQNTIRRNESEITRLEGQIAANEASVNDLQDQLRAITDDIVGQLDRKLEESAYSHGERMRIESAVRDRIDRIRIHVKGKLDLVGDLGSLSEIGERERTELVSSIRGGLNEALAGIDALQDEFKRYTETIPAFLDDFLAPEGTMTRKRNIDEQIESTRNSIAADKEQIGRLQQENRSLFSKIEEYRGTLQDLKISKAKVSAQITAAEDALALTEKEIRTTLASMEENQGDMEETGIKLASTEKRINELKERHSAILDEEKKLRKSLDELEKGISLRNRDALQKEKSLKDKMSQLAQTQSQVEKIQVDLSAVKTEIRNLFENFREKHSRELTEFEDRMYEIREDAKLLREKLGSAREQLRGLGHVNLMAPEEFAEVKERYDFLENQLQDLRKAREDLNAITKQIRTESRELFLSTYEKIKKNFHVTFRRLFGGGRGELKLTEPDQVLTSGIEIFAQPPGKRLENITLLSGGERSLTAVALLFATYMVRPSPFCILDEIDAALDENNVGRFVTMLMEFANSSQFIVITHNKKTVAGAQTLLGITMEESGISKIIAIRVDKGGSLDPVPEEVIEELDLDLEEEE</sequence>
<dbReference type="InterPro" id="IPR027417">
    <property type="entry name" value="P-loop_NTPase"/>
</dbReference>
<keyword evidence="2 7" id="KW-0547">Nucleotide-binding</keyword>
<dbReference type="Gene3D" id="3.40.50.300">
    <property type="entry name" value="P-loop containing nucleotide triphosphate hydrolases"/>
    <property type="match status" value="2"/>
</dbReference>
<evidence type="ECO:0000313" key="10">
    <source>
        <dbReference type="Proteomes" id="UP000192343"/>
    </source>
</evidence>
<accession>A0A1Y1RVI0</accession>
<dbReference type="OrthoDB" id="9808768at2"/>
<name>A0A1Y1RVI0_9SPIO</name>
<dbReference type="GO" id="GO:0007062">
    <property type="term" value="P:sister chromatid cohesion"/>
    <property type="evidence" value="ECO:0007669"/>
    <property type="project" value="InterPro"/>
</dbReference>
<proteinExistence type="inferred from homology"/>
<dbReference type="RefSeq" id="WP_083052539.1">
    <property type="nucleotide sequence ID" value="NZ_CAXXQO010000002.1"/>
</dbReference>
<dbReference type="AlphaFoldDB" id="A0A1Y1RVI0"/>
<dbReference type="InterPro" id="IPR011890">
    <property type="entry name" value="SMC_prok"/>
</dbReference>
<organism evidence="9 10">
    <name type="scientific">Marispirochaeta aestuarii</name>
    <dbReference type="NCBI Taxonomy" id="1963862"/>
    <lineage>
        <taxon>Bacteria</taxon>
        <taxon>Pseudomonadati</taxon>
        <taxon>Spirochaetota</taxon>
        <taxon>Spirochaetia</taxon>
        <taxon>Spirochaetales</taxon>
        <taxon>Spirochaetaceae</taxon>
        <taxon>Marispirochaeta</taxon>
    </lineage>
</organism>
<dbReference type="InterPro" id="IPR050308">
    <property type="entry name" value="MukB/SMC"/>
</dbReference>
<dbReference type="GO" id="GO:0005524">
    <property type="term" value="F:ATP binding"/>
    <property type="evidence" value="ECO:0007669"/>
    <property type="project" value="UniProtKB-UniRule"/>
</dbReference>
<comment type="subunit">
    <text evidence="7">Homodimer.</text>
</comment>
<dbReference type="GO" id="GO:0005737">
    <property type="term" value="C:cytoplasm"/>
    <property type="evidence" value="ECO:0007669"/>
    <property type="project" value="UniProtKB-SubCell"/>
</dbReference>
<dbReference type="GO" id="GO:0007059">
    <property type="term" value="P:chromosome segregation"/>
    <property type="evidence" value="ECO:0007669"/>
    <property type="project" value="UniProtKB-UniRule"/>
</dbReference>
<keyword evidence="3 7" id="KW-0067">ATP-binding</keyword>
<gene>
    <name evidence="7" type="primary">smc</name>
    <name evidence="9" type="ORF">B4O97_16495</name>
</gene>
<dbReference type="GO" id="GO:0003677">
    <property type="term" value="F:DNA binding"/>
    <property type="evidence" value="ECO:0007669"/>
    <property type="project" value="UniProtKB-UniRule"/>
</dbReference>
<protein>
    <recommendedName>
        <fullName evidence="7">Chromosome partition protein Smc</fullName>
    </recommendedName>
</protein>
<evidence type="ECO:0000256" key="4">
    <source>
        <dbReference type="ARBA" id="ARBA00023054"/>
    </source>
</evidence>
<dbReference type="InterPro" id="IPR024704">
    <property type="entry name" value="SMC"/>
</dbReference>
<dbReference type="PIRSF" id="PIRSF005719">
    <property type="entry name" value="SMC"/>
    <property type="match status" value="1"/>
</dbReference>
<feature type="domain" description="RecF/RecN/SMC N-terminal" evidence="8">
    <location>
        <begin position="2"/>
        <end position="917"/>
    </location>
</feature>
<comment type="function">
    <text evidence="7">Required for chromosome condensation and partitioning.</text>
</comment>
<dbReference type="GO" id="GO:0030261">
    <property type="term" value="P:chromosome condensation"/>
    <property type="evidence" value="ECO:0007669"/>
    <property type="project" value="UniProtKB-KW"/>
</dbReference>
<dbReference type="Gene3D" id="1.20.5.340">
    <property type="match status" value="1"/>
</dbReference>
<keyword evidence="6 7" id="KW-0238">DNA-binding</keyword>
<keyword evidence="4 7" id="KW-0175">Coiled coil</keyword>
<evidence type="ECO:0000256" key="1">
    <source>
        <dbReference type="ARBA" id="ARBA00022490"/>
    </source>
</evidence>
<dbReference type="STRING" id="1963862.B4O97_16495"/>
<dbReference type="Proteomes" id="UP000192343">
    <property type="component" value="Unassembled WGS sequence"/>
</dbReference>
<dbReference type="SUPFAM" id="SSF52540">
    <property type="entry name" value="P-loop containing nucleoside triphosphate hydrolases"/>
    <property type="match status" value="1"/>
</dbReference>
<dbReference type="PANTHER" id="PTHR42963">
    <property type="entry name" value="CHROMOSOME PARTITION PROTEIN MUKB"/>
    <property type="match status" value="1"/>
</dbReference>
<dbReference type="PANTHER" id="PTHR42963:SF1">
    <property type="entry name" value="DUF4476 DOMAIN-CONTAINING PROTEIN"/>
    <property type="match status" value="1"/>
</dbReference>
<evidence type="ECO:0000256" key="5">
    <source>
        <dbReference type="ARBA" id="ARBA00023067"/>
    </source>
</evidence>
<feature type="binding site" evidence="7">
    <location>
        <begin position="32"/>
        <end position="39"/>
    </location>
    <ligand>
        <name>ATP</name>
        <dbReference type="ChEBI" id="CHEBI:30616"/>
    </ligand>
</feature>
<evidence type="ECO:0000259" key="8">
    <source>
        <dbReference type="Pfam" id="PF02463"/>
    </source>
</evidence>
<evidence type="ECO:0000256" key="2">
    <source>
        <dbReference type="ARBA" id="ARBA00022741"/>
    </source>
</evidence>
<feature type="coiled-coil region" evidence="7">
    <location>
        <begin position="325"/>
        <end position="408"/>
    </location>
</feature>
<dbReference type="GO" id="GO:0006260">
    <property type="term" value="P:DNA replication"/>
    <property type="evidence" value="ECO:0007669"/>
    <property type="project" value="UniProtKB-UniRule"/>
</dbReference>
<dbReference type="InterPro" id="IPR003395">
    <property type="entry name" value="RecF/RecN/SMC_N"/>
</dbReference>
<dbReference type="GO" id="GO:0016887">
    <property type="term" value="F:ATP hydrolysis activity"/>
    <property type="evidence" value="ECO:0007669"/>
    <property type="project" value="InterPro"/>
</dbReference>
<feature type="coiled-coil region" evidence="7">
    <location>
        <begin position="522"/>
        <end position="777"/>
    </location>
</feature>
<evidence type="ECO:0000256" key="6">
    <source>
        <dbReference type="ARBA" id="ARBA00023125"/>
    </source>
</evidence>
<reference evidence="9 10" key="1">
    <citation type="submission" date="2017-03" db="EMBL/GenBank/DDBJ databases">
        <title>Draft Genome sequence of Marispirochaeta sp. strain JC444.</title>
        <authorList>
            <person name="Shivani Y."/>
            <person name="Subhash Y."/>
            <person name="Sasikala C."/>
            <person name="Ramana C."/>
        </authorList>
    </citation>
    <scope>NUCLEOTIDE SEQUENCE [LARGE SCALE GENOMIC DNA]</scope>
    <source>
        <strain evidence="9 10">JC444</strain>
    </source>
</reference>
<comment type="caution">
    <text evidence="9">The sequence shown here is derived from an EMBL/GenBank/DDBJ whole genome shotgun (WGS) entry which is preliminary data.</text>
</comment>
<keyword evidence="1 7" id="KW-0963">Cytoplasm</keyword>
<evidence type="ECO:0000313" key="9">
    <source>
        <dbReference type="EMBL" id="ORC31861.1"/>
    </source>
</evidence>